<feature type="domain" description="F-box/LRR-repeat protein 15-like leucin rich repeat" evidence="6">
    <location>
        <begin position="252"/>
        <end position="493"/>
    </location>
</feature>
<dbReference type="InterPro" id="IPR057207">
    <property type="entry name" value="FBXL15_LRR"/>
</dbReference>
<dbReference type="VEuPathDB" id="FungiDB:KRP23_2076"/>
<comment type="subcellular location">
    <subcellularLocation>
        <location evidence="1">Membrane</location>
        <topology evidence="1">Multi-pass membrane protein</topology>
    </subcellularLocation>
</comment>
<evidence type="ECO:0000256" key="5">
    <source>
        <dbReference type="ARBA" id="ARBA00023136"/>
    </source>
</evidence>
<dbReference type="EnsemblProtists" id="Phyra76874">
    <property type="protein sequence ID" value="Phyra76874"/>
    <property type="gene ID" value="Phyra76874"/>
</dbReference>
<dbReference type="OMA" id="DERKWCC"/>
<accession>H3GKQ4</accession>
<evidence type="ECO:0000313" key="7">
    <source>
        <dbReference type="EnsemblProtists" id="Phyra76874"/>
    </source>
</evidence>
<organism evidence="7 8">
    <name type="scientific">Phytophthora ramorum</name>
    <name type="common">Sudden oak death agent</name>
    <dbReference type="NCBI Taxonomy" id="164328"/>
    <lineage>
        <taxon>Eukaryota</taxon>
        <taxon>Sar</taxon>
        <taxon>Stramenopiles</taxon>
        <taxon>Oomycota</taxon>
        <taxon>Peronosporomycetes</taxon>
        <taxon>Peronosporales</taxon>
        <taxon>Peronosporaceae</taxon>
        <taxon>Phytophthora</taxon>
    </lineage>
</organism>
<dbReference type="Gene3D" id="3.80.10.10">
    <property type="entry name" value="Ribonuclease Inhibitor"/>
    <property type="match status" value="3"/>
</dbReference>
<keyword evidence="8" id="KW-1185">Reference proteome</keyword>
<dbReference type="VEuPathDB" id="FungiDB:KRP22_8071"/>
<proteinExistence type="inferred from homology"/>
<reference evidence="7" key="2">
    <citation type="submission" date="2015-06" db="UniProtKB">
        <authorList>
            <consortium name="EnsemblProtists"/>
        </authorList>
    </citation>
    <scope>IDENTIFICATION</scope>
    <source>
        <strain evidence="7">Pr102</strain>
    </source>
</reference>
<dbReference type="eggNOG" id="KOG4341">
    <property type="taxonomic scope" value="Eukaryota"/>
</dbReference>
<sequence>MAGHVLKYKTLRTPNKKLLLDRLLFTPPMVALTIFSLGVMRGSSPKASRENLSRVYWGALQMNWKVWTLTQWLSFHYVPPHLRVLWAPSSAQLISPAAPALREPPSMAEAPQDVPSLAALCVARLAAGAPQRVLLSILRRLPEELVLTMLADMIASKTLTDDRLAAFFMISRRVLNLSGCCSIRNSILRQIPFRCPELRCLDLSNCPQVTNTVIRAVLQGCSNLLTLQLDGCRHITDAAFQPDHSPFYALHACTSLKVVSFAGCSQVTKDLVLFLIKACRSLTDLNFSRCKRIHDDAIHLLLRSATDLERLNLSFMDISDKAFTTEPSDQRNGFYAMGRSLRAIDLTQSNITDATLFALAKHCPHLEEVKLSCCSEITDVGVEALVRTCSRLRALDLTNCALITDRGVGTLGAYGLQLERLNLSWCMNITDKSVADVARGCEHLQEVLLVWCTQLTDASIDAFLPDADSPAETAARAQGLKLNFSGCKNVSAARIEDARKKGLQIVTGA</sequence>
<name>H3GKQ4_PHYRM</name>
<dbReference type="SMART" id="SM00367">
    <property type="entry name" value="LRR_CC"/>
    <property type="match status" value="9"/>
</dbReference>
<dbReference type="AlphaFoldDB" id="H3GKQ4"/>
<evidence type="ECO:0000256" key="3">
    <source>
        <dbReference type="ARBA" id="ARBA00022692"/>
    </source>
</evidence>
<evidence type="ECO:0000259" key="6">
    <source>
        <dbReference type="Pfam" id="PF25372"/>
    </source>
</evidence>
<keyword evidence="4" id="KW-1133">Transmembrane helix</keyword>
<dbReference type="PANTHER" id="PTHR13318">
    <property type="entry name" value="PARTNER OF PAIRED, ISOFORM B-RELATED"/>
    <property type="match status" value="1"/>
</dbReference>
<keyword evidence="3" id="KW-0812">Transmembrane</keyword>
<evidence type="ECO:0000256" key="4">
    <source>
        <dbReference type="ARBA" id="ARBA00022989"/>
    </source>
</evidence>
<dbReference type="Pfam" id="PF25372">
    <property type="entry name" value="DUF7885"/>
    <property type="match status" value="1"/>
</dbReference>
<comment type="similarity">
    <text evidence="2">Belongs to the peroxisomal membrane protein PXMP2/4 family.</text>
</comment>
<dbReference type="InterPro" id="IPR007248">
    <property type="entry name" value="Mpv17_PMP22"/>
</dbReference>
<dbReference type="SUPFAM" id="SSF52047">
    <property type="entry name" value="RNI-like"/>
    <property type="match status" value="1"/>
</dbReference>
<dbReference type="STRING" id="164328.H3GKQ4"/>
<dbReference type="FunFam" id="3.80.10.10:FF:000966">
    <property type="entry name" value="Uncharacterized protein"/>
    <property type="match status" value="1"/>
</dbReference>
<reference evidence="8" key="1">
    <citation type="journal article" date="2006" name="Science">
        <title>Phytophthora genome sequences uncover evolutionary origins and mechanisms of pathogenesis.</title>
        <authorList>
            <person name="Tyler B.M."/>
            <person name="Tripathy S."/>
            <person name="Zhang X."/>
            <person name="Dehal P."/>
            <person name="Jiang R.H."/>
            <person name="Aerts A."/>
            <person name="Arredondo F.D."/>
            <person name="Baxter L."/>
            <person name="Bensasson D."/>
            <person name="Beynon J.L."/>
            <person name="Chapman J."/>
            <person name="Damasceno C.M."/>
            <person name="Dorrance A.E."/>
            <person name="Dou D."/>
            <person name="Dickerman A.W."/>
            <person name="Dubchak I.L."/>
            <person name="Garbelotto M."/>
            <person name="Gijzen M."/>
            <person name="Gordon S.G."/>
            <person name="Govers F."/>
            <person name="Grunwald N.J."/>
            <person name="Huang W."/>
            <person name="Ivors K.L."/>
            <person name="Jones R.W."/>
            <person name="Kamoun S."/>
            <person name="Krampis K."/>
            <person name="Lamour K.H."/>
            <person name="Lee M.K."/>
            <person name="McDonald W.H."/>
            <person name="Medina M."/>
            <person name="Meijer H.J."/>
            <person name="Nordberg E.K."/>
            <person name="Maclean D.J."/>
            <person name="Ospina-Giraldo M.D."/>
            <person name="Morris P.F."/>
            <person name="Phuntumart V."/>
            <person name="Putnam N.H."/>
            <person name="Rash S."/>
            <person name="Rose J.K."/>
            <person name="Sakihama Y."/>
            <person name="Salamov A.A."/>
            <person name="Savidor A."/>
            <person name="Scheuring C.F."/>
            <person name="Smith B.M."/>
            <person name="Sobral B.W."/>
            <person name="Terry A."/>
            <person name="Torto-Alalibo T.A."/>
            <person name="Win J."/>
            <person name="Xu Z."/>
            <person name="Zhang H."/>
            <person name="Grigoriev I.V."/>
            <person name="Rokhsar D.S."/>
            <person name="Boore J.L."/>
        </authorList>
    </citation>
    <scope>NUCLEOTIDE SEQUENCE [LARGE SCALE GENOMIC DNA]</scope>
    <source>
        <strain evidence="8">Pr102</strain>
    </source>
</reference>
<dbReference type="PANTHER" id="PTHR13318:SF95">
    <property type="entry name" value="F-BOX PROTEIN YLR352W"/>
    <property type="match status" value="1"/>
</dbReference>
<dbReference type="EMBL" id="DS566018">
    <property type="status" value="NOT_ANNOTATED_CDS"/>
    <property type="molecule type" value="Genomic_DNA"/>
</dbReference>
<evidence type="ECO:0000256" key="1">
    <source>
        <dbReference type="ARBA" id="ARBA00004141"/>
    </source>
</evidence>
<dbReference type="InterPro" id="IPR032675">
    <property type="entry name" value="LRR_dom_sf"/>
</dbReference>
<keyword evidence="5" id="KW-0472">Membrane</keyword>
<protein>
    <recommendedName>
        <fullName evidence="6">F-box/LRR-repeat protein 15-like leucin rich repeat domain-containing protein</fullName>
    </recommendedName>
</protein>
<dbReference type="InterPro" id="IPR006553">
    <property type="entry name" value="Leu-rich_rpt_Cys-con_subtyp"/>
</dbReference>
<dbReference type="GO" id="GO:0016020">
    <property type="term" value="C:membrane"/>
    <property type="evidence" value="ECO:0007669"/>
    <property type="project" value="UniProtKB-SubCell"/>
</dbReference>
<evidence type="ECO:0000313" key="8">
    <source>
        <dbReference type="Proteomes" id="UP000005238"/>
    </source>
</evidence>
<dbReference type="HOGENOM" id="CLU_041230_0_0_1"/>
<dbReference type="Pfam" id="PF04117">
    <property type="entry name" value="Mpv17_PMP22"/>
    <property type="match status" value="1"/>
</dbReference>
<dbReference type="VEuPathDB" id="FungiDB:KRP22_8072"/>
<dbReference type="InParanoid" id="H3GKQ4"/>
<dbReference type="Proteomes" id="UP000005238">
    <property type="component" value="Unassembled WGS sequence"/>
</dbReference>
<evidence type="ECO:0000256" key="2">
    <source>
        <dbReference type="ARBA" id="ARBA00006824"/>
    </source>
</evidence>
<dbReference type="VEuPathDB" id="FungiDB:KRP23_2077"/>